<reference evidence="3" key="1">
    <citation type="journal article" date="2013" name="Biochim. Biophys. Acta">
        <title>Identification and characterization of the channel-forming protein in the cell wall of Corynebacterium amycolatum.</title>
        <authorList>
            <person name="Soltan Mohammadi N."/>
            <person name="Mafakheri S."/>
            <person name="Abdali N."/>
            <person name="Barcena-Uribarri I."/>
            <person name="Tauch A."/>
            <person name="Benz R."/>
        </authorList>
    </citation>
    <scope>NUCLEOTIDE SEQUENCE</scope>
    <source>
        <strain evidence="3">DSM 45100</strain>
    </source>
</reference>
<sequence>MKKVVSSLLIILGAAMLIFAIALPTYVVPKGKVLPKDIVSTTGTDPIKGNLLDASALAEGKPVSGKENLPECRGKDKQVSCFIWKDLELQSQRFTRAQEPTDDKVVTLEAGQTLFRTDRQEPKNLVNATVDRVTLDRKTQMPVADPVSTLDVNAPALNPNGEAAIGPFTRPGIQYQFPMGTDRRSYDYFDTQALKAQPIDYVGEEEQDGEKVYKFEQTVSPVELYPRLKEQLEADGDLSKADQSTLASLRLKFPAKVWGIEGADTKSAADSKDDKKKDGDKKDEKSPEVELSRYYTVKRTLWVQPDTGVIVNGKEDIWQFYAKDQDEADKMAQPENREKEMNNPKRTALYIPGAWNDESRAAQMDKAKEGLKTLKTMGTTVPWILGPLGLLLLLVGLVMALKRRRAERHANAL</sequence>
<dbReference type="RefSeq" id="WP_013887954.1">
    <property type="nucleotide sequence ID" value="NC_015673.1"/>
</dbReference>
<gene>
    <name evidence="3" type="primary">porA</name>
</gene>
<dbReference type="SMR" id="A0A0I9QPZ4"/>
<dbReference type="EMBL" id="BK008783">
    <property type="protein sequence ID" value="DAA64802.1"/>
    <property type="molecule type" value="Genomic_DNA"/>
</dbReference>
<evidence type="ECO:0000256" key="1">
    <source>
        <dbReference type="SAM" id="MobiDB-lite"/>
    </source>
</evidence>
<evidence type="ECO:0000256" key="2">
    <source>
        <dbReference type="SAM" id="Phobius"/>
    </source>
</evidence>
<name>A0A0I9QPZ4_CORRG</name>
<dbReference type="KEGG" id="crd:CRES_0567"/>
<protein>
    <submittedName>
        <fullName evidence="3">Porin</fullName>
    </submittedName>
</protein>
<dbReference type="Pfam" id="PF11271">
    <property type="entry name" value="PorA"/>
    <property type="match status" value="1"/>
</dbReference>
<keyword evidence="2" id="KW-0472">Membrane</keyword>
<dbReference type="OrthoDB" id="153031at2"/>
<accession>A0A0I9QPZ4</accession>
<evidence type="ECO:0000313" key="3">
    <source>
        <dbReference type="EMBL" id="DAA64802.1"/>
    </source>
</evidence>
<keyword evidence="2" id="KW-1133">Transmembrane helix</keyword>
<feature type="transmembrane region" description="Helical" evidence="2">
    <location>
        <begin position="381"/>
        <end position="401"/>
    </location>
</feature>
<keyword evidence="2" id="KW-0812">Transmembrane</keyword>
<dbReference type="AlphaFoldDB" id="A0A0I9QPZ4"/>
<proteinExistence type="predicted"/>
<organism evidence="3">
    <name type="scientific">Corynebacterium resistens (strain DSM 45100 / JCM 12819 / GTC 2026 / SICGH 158)</name>
    <dbReference type="NCBI Taxonomy" id="662755"/>
    <lineage>
        <taxon>Bacteria</taxon>
        <taxon>Bacillati</taxon>
        <taxon>Actinomycetota</taxon>
        <taxon>Actinomycetes</taxon>
        <taxon>Mycobacteriales</taxon>
        <taxon>Corynebacteriaceae</taxon>
        <taxon>Corynebacterium</taxon>
    </lineage>
</organism>
<feature type="region of interest" description="Disordered" evidence="1">
    <location>
        <begin position="265"/>
        <end position="288"/>
    </location>
</feature>
<dbReference type="InterPro" id="IPR021424">
    <property type="entry name" value="PorA"/>
</dbReference>